<dbReference type="EMBL" id="CALNXJ010000020">
    <property type="protein sequence ID" value="CAH3123751.1"/>
    <property type="molecule type" value="Genomic_DNA"/>
</dbReference>
<protein>
    <recommendedName>
        <fullName evidence="9">Alanyl-transfer RNA synthetases family profile domain-containing protein</fullName>
    </recommendedName>
</protein>
<dbReference type="FunFam" id="3.30.980.10:FF:000007">
    <property type="entry name" value="alanyl-tRNA editing protein Aarsd1"/>
    <property type="match status" value="1"/>
</dbReference>
<accession>A0AAU9WS10</accession>
<dbReference type="SUPFAM" id="SSF50447">
    <property type="entry name" value="Translation proteins"/>
    <property type="match status" value="1"/>
</dbReference>
<comment type="subcellular location">
    <subcellularLocation>
        <location evidence="2">Cytoplasm</location>
    </subcellularLocation>
</comment>
<comment type="caution">
    <text evidence="10">The sequence shown here is derived from an EMBL/GenBank/DDBJ whole genome shotgun (WGS) entry which is preliminary data.</text>
</comment>
<evidence type="ECO:0000256" key="6">
    <source>
        <dbReference type="ARBA" id="ARBA00022833"/>
    </source>
</evidence>
<evidence type="ECO:0000256" key="4">
    <source>
        <dbReference type="ARBA" id="ARBA00022490"/>
    </source>
</evidence>
<dbReference type="GO" id="GO:0006419">
    <property type="term" value="P:alanyl-tRNA aminoacylation"/>
    <property type="evidence" value="ECO:0007669"/>
    <property type="project" value="InterPro"/>
</dbReference>
<dbReference type="PROSITE" id="PS50860">
    <property type="entry name" value="AA_TRNA_LIGASE_II_ALA"/>
    <property type="match status" value="1"/>
</dbReference>
<dbReference type="Pfam" id="PF07973">
    <property type="entry name" value="tRNA_SAD"/>
    <property type="match status" value="1"/>
</dbReference>
<dbReference type="GO" id="GO:0005737">
    <property type="term" value="C:cytoplasm"/>
    <property type="evidence" value="ECO:0007669"/>
    <property type="project" value="UniProtKB-SubCell"/>
</dbReference>
<dbReference type="SUPFAM" id="SSF55186">
    <property type="entry name" value="ThrRS/AlaRS common domain"/>
    <property type="match status" value="1"/>
</dbReference>
<evidence type="ECO:0000256" key="5">
    <source>
        <dbReference type="ARBA" id="ARBA00022723"/>
    </source>
</evidence>
<dbReference type="FunFam" id="2.40.30.130:FF:000003">
    <property type="entry name" value="alanyl-tRNA editing protein Aarsd1"/>
    <property type="match status" value="1"/>
</dbReference>
<comment type="cofactor">
    <cofactor evidence="1">
        <name>Zn(2+)</name>
        <dbReference type="ChEBI" id="CHEBI:29105"/>
    </cofactor>
</comment>
<keyword evidence="11" id="KW-1185">Reference proteome</keyword>
<dbReference type="GO" id="GO:0002196">
    <property type="term" value="F:Ser-tRNA(Ala) deacylase activity"/>
    <property type="evidence" value="ECO:0007669"/>
    <property type="project" value="TreeGrafter"/>
</dbReference>
<sequence length="428" mass="48033">MQRSLRFSRKVFENIWSTRRITSMVFACQQDSFLRELRTQVLSCKSSKLADKAVYEVVLEDTVLFPEGGGQPDDRGTINGIEVMRVVRQGGRAIHYIPEAVPEATEVNLVIDWSRRFDHMQQHSGQHLVSAIIENKFGYETTSWELGKLRSHIELNCKKLTAEEMEWIETTANEIIRRNTPVNVHIYPDATSAKQENASTRGLPDDHEGPVRVIEIPGIDRNMCCGTHVTNLSQVQVIKLYPETESMRGGTRLFFLAGNRVLKYLGKALDNERALTKMLSVGPDDHSTAVDRIQTSLKAVNKVTKSQLKEIAQLEAYQLKATSETKTYLFIHRENGDMDYMNALVNELSDQPLPVLVTVGPDKGPGQFLLYGNEKQVAQIGPKIATLLEGKGGGKKGRFQGKANTLKTRNAVEDLLKEFFKLSVNGSE</sequence>
<dbReference type="Gene3D" id="3.30.980.10">
    <property type="entry name" value="Threonyl-trna Synthetase, Chain A, domain 2"/>
    <property type="match status" value="1"/>
</dbReference>
<keyword evidence="5" id="KW-0479">Metal-binding</keyword>
<dbReference type="InterPro" id="IPR012947">
    <property type="entry name" value="tRNA_SAD"/>
</dbReference>
<comment type="similarity">
    <text evidence="3">Belongs to the class-II aminoacyl-tRNA synthetase family. Alax-L subfamily.</text>
</comment>
<evidence type="ECO:0000259" key="9">
    <source>
        <dbReference type="PROSITE" id="PS50860"/>
    </source>
</evidence>
<dbReference type="SMART" id="SM00863">
    <property type="entry name" value="tRNA_SAD"/>
    <property type="match status" value="1"/>
</dbReference>
<dbReference type="InterPro" id="IPR009000">
    <property type="entry name" value="Transl_B-barrel_sf"/>
</dbReference>
<dbReference type="Proteomes" id="UP001159428">
    <property type="component" value="Unassembled WGS sequence"/>
</dbReference>
<evidence type="ECO:0000313" key="11">
    <source>
        <dbReference type="Proteomes" id="UP001159428"/>
    </source>
</evidence>
<dbReference type="PANTHER" id="PTHR43462">
    <property type="entry name" value="ALANYL-TRNA EDITING PROTEIN"/>
    <property type="match status" value="1"/>
</dbReference>
<reference evidence="10 11" key="1">
    <citation type="submission" date="2022-05" db="EMBL/GenBank/DDBJ databases">
        <authorList>
            <consortium name="Genoscope - CEA"/>
            <person name="William W."/>
        </authorList>
    </citation>
    <scope>NUCLEOTIDE SEQUENCE [LARGE SCALE GENOMIC DNA]</scope>
</reference>
<keyword evidence="6" id="KW-0862">Zinc</keyword>
<dbReference type="PANTHER" id="PTHR43462:SF1">
    <property type="entry name" value="ALANYL-TRNA EDITING PROTEIN AARSD1"/>
    <property type="match status" value="1"/>
</dbReference>
<evidence type="ECO:0000313" key="10">
    <source>
        <dbReference type="EMBL" id="CAH3123751.1"/>
    </source>
</evidence>
<dbReference type="AlphaFoldDB" id="A0AAU9WS10"/>
<evidence type="ECO:0000256" key="2">
    <source>
        <dbReference type="ARBA" id="ARBA00004496"/>
    </source>
</evidence>
<name>A0AAU9WS10_9CNID</name>
<dbReference type="Gene3D" id="2.40.30.130">
    <property type="match status" value="1"/>
</dbReference>
<evidence type="ECO:0000256" key="1">
    <source>
        <dbReference type="ARBA" id="ARBA00001947"/>
    </source>
</evidence>
<dbReference type="GO" id="GO:0005524">
    <property type="term" value="F:ATP binding"/>
    <property type="evidence" value="ECO:0007669"/>
    <property type="project" value="InterPro"/>
</dbReference>
<evidence type="ECO:0000256" key="3">
    <source>
        <dbReference type="ARBA" id="ARBA00008429"/>
    </source>
</evidence>
<evidence type="ECO:0000256" key="8">
    <source>
        <dbReference type="ARBA" id="ARBA00053555"/>
    </source>
</evidence>
<dbReference type="GO" id="GO:0004813">
    <property type="term" value="F:alanine-tRNA ligase activity"/>
    <property type="evidence" value="ECO:0007669"/>
    <property type="project" value="InterPro"/>
</dbReference>
<evidence type="ECO:0000256" key="7">
    <source>
        <dbReference type="ARBA" id="ARBA00022917"/>
    </source>
</evidence>
<dbReference type="InterPro" id="IPR051335">
    <property type="entry name" value="Alanyl-tRNA_Editing_Enzymes"/>
</dbReference>
<organism evidence="10 11">
    <name type="scientific">Pocillopora meandrina</name>
    <dbReference type="NCBI Taxonomy" id="46732"/>
    <lineage>
        <taxon>Eukaryota</taxon>
        <taxon>Metazoa</taxon>
        <taxon>Cnidaria</taxon>
        <taxon>Anthozoa</taxon>
        <taxon>Hexacorallia</taxon>
        <taxon>Scleractinia</taxon>
        <taxon>Astrocoeniina</taxon>
        <taxon>Pocilloporidae</taxon>
        <taxon>Pocillopora</taxon>
    </lineage>
</organism>
<gene>
    <name evidence="10" type="ORF">PMEA_00011505</name>
</gene>
<proteinExistence type="inferred from homology"/>
<dbReference type="InterPro" id="IPR018163">
    <property type="entry name" value="Thr/Ala-tRNA-synth_IIc_edit"/>
</dbReference>
<keyword evidence="7" id="KW-0648">Protein biosynthesis</keyword>
<keyword evidence="4" id="KW-0963">Cytoplasm</keyword>
<dbReference type="GO" id="GO:0046872">
    <property type="term" value="F:metal ion binding"/>
    <property type="evidence" value="ECO:0007669"/>
    <property type="project" value="UniProtKB-KW"/>
</dbReference>
<dbReference type="GO" id="GO:0003676">
    <property type="term" value="F:nucleic acid binding"/>
    <property type="evidence" value="ECO:0007669"/>
    <property type="project" value="InterPro"/>
</dbReference>
<comment type="function">
    <text evidence="8">Functions in trans to edit the amino acid moiety from incorrectly charged tRNA(Ala).</text>
</comment>
<feature type="domain" description="Alanyl-transfer RNA synthetases family profile" evidence="9">
    <location>
        <begin position="1"/>
        <end position="267"/>
    </location>
</feature>
<dbReference type="InterPro" id="IPR018165">
    <property type="entry name" value="Ala-tRNA-synth_IIc_core"/>
</dbReference>